<sequence length="47" mass="4938">MGAASSVARRFAPANDNAPPARPLMRLLAAAACLILAAAFMVYVHRL</sequence>
<feature type="compositionally biased region" description="Low complexity" evidence="1">
    <location>
        <begin position="8"/>
        <end position="20"/>
    </location>
</feature>
<dbReference type="AlphaFoldDB" id="A0A1J5R668"/>
<comment type="caution">
    <text evidence="3">The sequence shown here is derived from an EMBL/GenBank/DDBJ whole genome shotgun (WGS) entry which is preliminary data.</text>
</comment>
<evidence type="ECO:0000256" key="1">
    <source>
        <dbReference type="SAM" id="MobiDB-lite"/>
    </source>
</evidence>
<dbReference type="EMBL" id="MLJW01000276">
    <property type="protein sequence ID" value="OIQ90906.1"/>
    <property type="molecule type" value="Genomic_DNA"/>
</dbReference>
<evidence type="ECO:0000256" key="2">
    <source>
        <dbReference type="SAM" id="Phobius"/>
    </source>
</evidence>
<proteinExistence type="predicted"/>
<organism evidence="3">
    <name type="scientific">mine drainage metagenome</name>
    <dbReference type="NCBI Taxonomy" id="410659"/>
    <lineage>
        <taxon>unclassified sequences</taxon>
        <taxon>metagenomes</taxon>
        <taxon>ecological metagenomes</taxon>
    </lineage>
</organism>
<keyword evidence="2" id="KW-0472">Membrane</keyword>
<evidence type="ECO:0000313" key="3">
    <source>
        <dbReference type="EMBL" id="OIQ90906.1"/>
    </source>
</evidence>
<feature type="region of interest" description="Disordered" evidence="1">
    <location>
        <begin position="1"/>
        <end position="20"/>
    </location>
</feature>
<keyword evidence="2" id="KW-1133">Transmembrane helix</keyword>
<accession>A0A1J5R668</accession>
<reference evidence="3" key="1">
    <citation type="submission" date="2016-10" db="EMBL/GenBank/DDBJ databases">
        <title>Sequence of Gallionella enrichment culture.</title>
        <authorList>
            <person name="Poehlein A."/>
            <person name="Muehling M."/>
            <person name="Daniel R."/>
        </authorList>
    </citation>
    <scope>NUCLEOTIDE SEQUENCE</scope>
</reference>
<protein>
    <submittedName>
        <fullName evidence="3">Uncharacterized protein</fullName>
    </submittedName>
</protein>
<name>A0A1J5R668_9ZZZZ</name>
<keyword evidence="2" id="KW-0812">Transmembrane</keyword>
<gene>
    <name evidence="3" type="ORF">GALL_271800</name>
</gene>
<feature type="transmembrane region" description="Helical" evidence="2">
    <location>
        <begin position="24"/>
        <end position="44"/>
    </location>
</feature>